<dbReference type="Gene3D" id="1.10.3210.10">
    <property type="entry name" value="Hypothetical protein af1432"/>
    <property type="match status" value="1"/>
</dbReference>
<dbReference type="InterPro" id="IPR037522">
    <property type="entry name" value="HD_GYP_dom"/>
</dbReference>
<accession>A0A1J5R4C3</accession>
<dbReference type="GO" id="GO:0071111">
    <property type="term" value="F:cyclic-guanylate-specific phosphodiesterase activity"/>
    <property type="evidence" value="ECO:0007669"/>
    <property type="project" value="UniProtKB-EC"/>
</dbReference>
<dbReference type="PANTHER" id="PTHR43155">
    <property type="entry name" value="CYCLIC DI-GMP PHOSPHODIESTERASE PA4108-RELATED"/>
    <property type="match status" value="1"/>
</dbReference>
<protein>
    <submittedName>
        <fullName evidence="2">Cyclic di-GMP phosphodiesterase response regulator RpfG</fullName>
        <ecNumber evidence="2">3.1.4.52</ecNumber>
    </submittedName>
</protein>
<dbReference type="NCBIfam" id="TIGR00277">
    <property type="entry name" value="HDIG"/>
    <property type="match status" value="1"/>
</dbReference>
<sequence length="244" mass="27079">MTTDDLFKDSVVCQLMKRDGISKSTIRTLFDRFRRLQNSAPTRERRRNPEWQLDGISHALLRAIAYRDPYSTEHMETVARLAVLLANKLGLDQDTVGVISVGAQLHDIGKIGIPLEVLIKPSQLSTEEMSLVRGHARIGWEIVNQFRGVCPAIKDIVLFHHERLDGSGYPFGHKSEAIPFGARLVGVADVIESMATHRPYRPALGLVPAIDEIMRHRGSLYDPEIVDVAIATADEIAALLASPT</sequence>
<dbReference type="SMART" id="SM00471">
    <property type="entry name" value="HDc"/>
    <property type="match status" value="1"/>
</dbReference>
<dbReference type="InterPro" id="IPR006675">
    <property type="entry name" value="HDIG_dom"/>
</dbReference>
<dbReference type="AlphaFoldDB" id="A0A1J5R4C3"/>
<keyword evidence="2" id="KW-0378">Hydrolase</keyword>
<reference evidence="2" key="1">
    <citation type="submission" date="2016-10" db="EMBL/GenBank/DDBJ databases">
        <title>Sequence of Gallionella enrichment culture.</title>
        <authorList>
            <person name="Poehlein A."/>
            <person name="Muehling M."/>
            <person name="Daniel R."/>
        </authorList>
    </citation>
    <scope>NUCLEOTIDE SEQUENCE</scope>
</reference>
<proteinExistence type="predicted"/>
<feature type="domain" description="HD-GYP" evidence="1">
    <location>
        <begin position="49"/>
        <end position="244"/>
    </location>
</feature>
<comment type="caution">
    <text evidence="2">The sequence shown here is derived from an EMBL/GenBank/DDBJ whole genome shotgun (WGS) entry which is preliminary data.</text>
</comment>
<dbReference type="PROSITE" id="PS51832">
    <property type="entry name" value="HD_GYP"/>
    <property type="match status" value="1"/>
</dbReference>
<name>A0A1J5R4C3_9ZZZZ</name>
<organism evidence="2">
    <name type="scientific">mine drainage metagenome</name>
    <dbReference type="NCBI Taxonomy" id="410659"/>
    <lineage>
        <taxon>unclassified sequences</taxon>
        <taxon>metagenomes</taxon>
        <taxon>ecological metagenomes</taxon>
    </lineage>
</organism>
<dbReference type="SUPFAM" id="SSF109604">
    <property type="entry name" value="HD-domain/PDEase-like"/>
    <property type="match status" value="1"/>
</dbReference>
<evidence type="ECO:0000259" key="1">
    <source>
        <dbReference type="PROSITE" id="PS51832"/>
    </source>
</evidence>
<gene>
    <name evidence="2" type="primary">rpfG_78</name>
    <name evidence="2" type="ORF">GALL_336090</name>
</gene>
<evidence type="ECO:0000313" key="2">
    <source>
        <dbReference type="EMBL" id="OIQ84571.1"/>
    </source>
</evidence>
<dbReference type="PANTHER" id="PTHR43155:SF2">
    <property type="entry name" value="CYCLIC DI-GMP PHOSPHODIESTERASE PA4108"/>
    <property type="match status" value="1"/>
</dbReference>
<dbReference type="EC" id="3.1.4.52" evidence="2"/>
<dbReference type="InterPro" id="IPR003607">
    <property type="entry name" value="HD/PDEase_dom"/>
</dbReference>
<dbReference type="CDD" id="cd00077">
    <property type="entry name" value="HDc"/>
    <property type="match status" value="1"/>
</dbReference>
<dbReference type="Pfam" id="PF13487">
    <property type="entry name" value="HD_5"/>
    <property type="match status" value="1"/>
</dbReference>
<dbReference type="EMBL" id="MLJW01000608">
    <property type="protein sequence ID" value="OIQ84571.1"/>
    <property type="molecule type" value="Genomic_DNA"/>
</dbReference>